<accession>A0A6N7ETE7</accession>
<evidence type="ECO:0000313" key="2">
    <source>
        <dbReference type="Proteomes" id="UP000471298"/>
    </source>
</evidence>
<dbReference type="Gene3D" id="2.30.110.10">
    <property type="entry name" value="Electron Transport, Fmn-binding Protein, Chain A"/>
    <property type="match status" value="1"/>
</dbReference>
<dbReference type="Proteomes" id="UP000471298">
    <property type="component" value="Unassembled WGS sequence"/>
</dbReference>
<reference evidence="1 2" key="1">
    <citation type="submission" date="2019-10" db="EMBL/GenBank/DDBJ databases">
        <title>Cardiobacteriales fam. a chemoheterotrophic member of the order Cardiobacteriales, and proposal of Cardiobacteriales fam. nov.</title>
        <authorList>
            <person name="Wang C."/>
        </authorList>
    </citation>
    <scope>NUCLEOTIDE SEQUENCE [LARGE SCALE GENOMIC DNA]</scope>
    <source>
        <strain evidence="1 2">ML27</strain>
    </source>
</reference>
<dbReference type="AlphaFoldDB" id="A0A6N7ETE7"/>
<protein>
    <submittedName>
        <fullName evidence="1">Pyridoxamine 5'-phosphate oxidase family protein</fullName>
    </submittedName>
</protein>
<comment type="caution">
    <text evidence="1">The sequence shown here is derived from an EMBL/GenBank/DDBJ whole genome shotgun (WGS) entry which is preliminary data.</text>
</comment>
<dbReference type="InterPro" id="IPR024747">
    <property type="entry name" value="Pyridox_Oxase-rel"/>
</dbReference>
<dbReference type="InParanoid" id="A0A6N7ETE7"/>
<gene>
    <name evidence="1" type="ORF">GCU85_00455</name>
</gene>
<organism evidence="1 2">
    <name type="scientific">Ostreibacterium oceani</name>
    <dbReference type="NCBI Taxonomy" id="2654998"/>
    <lineage>
        <taxon>Bacteria</taxon>
        <taxon>Pseudomonadati</taxon>
        <taxon>Pseudomonadota</taxon>
        <taxon>Gammaproteobacteria</taxon>
        <taxon>Cardiobacteriales</taxon>
        <taxon>Ostreibacteriaceae</taxon>
        <taxon>Ostreibacterium</taxon>
    </lineage>
</organism>
<evidence type="ECO:0000313" key="1">
    <source>
        <dbReference type="EMBL" id="MPV85203.1"/>
    </source>
</evidence>
<dbReference type="PANTHER" id="PTHR34071:SF2">
    <property type="entry name" value="FLAVIN-NUCLEOTIDE-BINDING PROTEIN"/>
    <property type="match status" value="1"/>
</dbReference>
<name>A0A6N7ETE7_9GAMM</name>
<dbReference type="PANTHER" id="PTHR34071">
    <property type="entry name" value="5-NITROIMIDAZOLE ANTIBIOTICS RESISTANCE PROTEIN, NIMA-FAMILY-RELATED PROTEIN-RELATED"/>
    <property type="match status" value="1"/>
</dbReference>
<dbReference type="SUPFAM" id="SSF50475">
    <property type="entry name" value="FMN-binding split barrel"/>
    <property type="match status" value="1"/>
</dbReference>
<keyword evidence="2" id="KW-1185">Reference proteome</keyword>
<dbReference type="InterPro" id="IPR012349">
    <property type="entry name" value="Split_barrel_FMN-bd"/>
</dbReference>
<proteinExistence type="predicted"/>
<dbReference type="EMBL" id="WHNW01000001">
    <property type="protein sequence ID" value="MPV85203.1"/>
    <property type="molecule type" value="Genomic_DNA"/>
</dbReference>
<dbReference type="Pfam" id="PF12900">
    <property type="entry name" value="Pyridox_ox_2"/>
    <property type="match status" value="1"/>
</dbReference>
<dbReference type="RefSeq" id="WP_152808224.1">
    <property type="nucleotide sequence ID" value="NZ_WHNW01000001.1"/>
</dbReference>
<sequence>MKNSSIAVRQARQRAHYDQETLYDIIDAALMAVVSVTIDAKPIAIPMVIARIDNAIYLHGSNQSRLMKHLASGAPVCICIAHLDGLVVARSGMHCSANYRSAVIHGQGTVIADEDKAQLLYDIVERIIPNSRHDFREHLAKEVKATTLIAIELDQFACKIRTGRPKDDDADLNLPYWAGVIPVEQNFGAPIDAPDLPESIETPAYAINYRRHTSHNV</sequence>